<dbReference type="AlphaFoldDB" id="A0A2S9YI65"/>
<proteinExistence type="predicted"/>
<evidence type="ECO:0000313" key="2">
    <source>
        <dbReference type="Proteomes" id="UP000238823"/>
    </source>
</evidence>
<reference evidence="1 2" key="1">
    <citation type="submission" date="2018-03" db="EMBL/GenBank/DDBJ databases">
        <title>Draft Genome Sequences of the Obligatory Marine Myxobacteria Enhygromyxa salina SWB007.</title>
        <authorList>
            <person name="Poehlein A."/>
            <person name="Moghaddam J.A."/>
            <person name="Harms H."/>
            <person name="Alanjari M."/>
            <person name="Koenig G.M."/>
            <person name="Daniel R."/>
            <person name="Schaeberle T.F."/>
        </authorList>
    </citation>
    <scope>NUCLEOTIDE SEQUENCE [LARGE SCALE GENOMIC DNA]</scope>
    <source>
        <strain evidence="1 2">SWB007</strain>
    </source>
</reference>
<dbReference type="Proteomes" id="UP000238823">
    <property type="component" value="Unassembled WGS sequence"/>
</dbReference>
<dbReference type="OrthoDB" id="5517291at2"/>
<organism evidence="1 2">
    <name type="scientific">Enhygromyxa salina</name>
    <dbReference type="NCBI Taxonomy" id="215803"/>
    <lineage>
        <taxon>Bacteria</taxon>
        <taxon>Pseudomonadati</taxon>
        <taxon>Myxococcota</taxon>
        <taxon>Polyangia</taxon>
        <taxon>Nannocystales</taxon>
        <taxon>Nannocystaceae</taxon>
        <taxon>Enhygromyxa</taxon>
    </lineage>
</organism>
<protein>
    <submittedName>
        <fullName evidence="1">Uncharacterized protein</fullName>
    </submittedName>
</protein>
<comment type="caution">
    <text evidence="1">The sequence shown here is derived from an EMBL/GenBank/DDBJ whole genome shotgun (WGS) entry which is preliminary data.</text>
</comment>
<gene>
    <name evidence="1" type="ORF">ENSA7_49710</name>
</gene>
<dbReference type="EMBL" id="PVNL01000101">
    <property type="protein sequence ID" value="PRQ04798.1"/>
    <property type="molecule type" value="Genomic_DNA"/>
</dbReference>
<dbReference type="RefSeq" id="WP_106091871.1">
    <property type="nucleotide sequence ID" value="NZ_PVNL01000101.1"/>
</dbReference>
<name>A0A2S9YI65_9BACT</name>
<accession>A0A2S9YI65</accession>
<evidence type="ECO:0000313" key="1">
    <source>
        <dbReference type="EMBL" id="PRQ04798.1"/>
    </source>
</evidence>
<sequence>MADGNPLGRVLAFTLLAGSAVLSYQAWSNAKLTVETMDLGKAHACDLDSSCIVKDAKPRVGQADVFRHRYEFDTTHGVMTVTCKRELVFFGEWTCSPEKGRMISDRV</sequence>